<feature type="region of interest" description="Disordered" evidence="9">
    <location>
        <begin position="126"/>
        <end position="159"/>
    </location>
</feature>
<comment type="caution">
    <text evidence="11">The sequence shown here is derived from an EMBL/GenBank/DDBJ whole genome shotgun (WGS) entry which is preliminary data.</text>
</comment>
<evidence type="ECO:0000256" key="1">
    <source>
        <dbReference type="ARBA" id="ARBA00000900"/>
    </source>
</evidence>
<dbReference type="FunFam" id="3.30.40.10:FF:000127">
    <property type="entry name" value="E3 ubiquitin-protein ligase RNF181"/>
    <property type="match status" value="1"/>
</dbReference>
<accession>A0A8T2T9Y7</accession>
<comment type="catalytic activity">
    <reaction evidence="1">
        <text>S-ubiquitinyl-[E2 ubiquitin-conjugating enzyme]-L-cysteine + [acceptor protein]-L-lysine = [E2 ubiquitin-conjugating enzyme]-L-cysteine + N(6)-ubiquitinyl-[acceptor protein]-L-lysine.</text>
        <dbReference type="EC" id="2.3.2.27"/>
    </reaction>
</comment>
<dbReference type="Gene3D" id="3.30.40.10">
    <property type="entry name" value="Zinc/RING finger domain, C3HC4 (zinc finger)"/>
    <property type="match status" value="1"/>
</dbReference>
<dbReference type="CDD" id="cd16667">
    <property type="entry name" value="RING-H2_RNF126-like"/>
    <property type="match status" value="1"/>
</dbReference>
<dbReference type="GO" id="GO:0005737">
    <property type="term" value="C:cytoplasm"/>
    <property type="evidence" value="ECO:0007669"/>
    <property type="project" value="TreeGrafter"/>
</dbReference>
<evidence type="ECO:0000259" key="10">
    <source>
        <dbReference type="PROSITE" id="PS50089"/>
    </source>
</evidence>
<dbReference type="Proteomes" id="UP000825935">
    <property type="component" value="Chromosome 15"/>
</dbReference>
<evidence type="ECO:0000256" key="2">
    <source>
        <dbReference type="ARBA" id="ARBA00012483"/>
    </source>
</evidence>
<dbReference type="PROSITE" id="PS50089">
    <property type="entry name" value="ZF_RING_2"/>
    <property type="match status" value="1"/>
</dbReference>
<dbReference type="InterPro" id="IPR001841">
    <property type="entry name" value="Znf_RING"/>
</dbReference>
<name>A0A8T2T9Y7_CERRI</name>
<keyword evidence="3" id="KW-0808">Transferase</keyword>
<gene>
    <name evidence="11" type="ORF">KP509_15G057800</name>
</gene>
<dbReference type="GO" id="GO:0016567">
    <property type="term" value="P:protein ubiquitination"/>
    <property type="evidence" value="ECO:0007669"/>
    <property type="project" value="UniProtKB-ARBA"/>
</dbReference>
<keyword evidence="4" id="KW-0479">Metal-binding</keyword>
<evidence type="ECO:0000313" key="11">
    <source>
        <dbReference type="EMBL" id="KAH7405133.1"/>
    </source>
</evidence>
<dbReference type="EMBL" id="CM035420">
    <property type="protein sequence ID" value="KAH7405133.1"/>
    <property type="molecule type" value="Genomic_DNA"/>
</dbReference>
<evidence type="ECO:0000256" key="5">
    <source>
        <dbReference type="ARBA" id="ARBA00022771"/>
    </source>
</evidence>
<feature type="compositionally biased region" description="Low complexity" evidence="9">
    <location>
        <begin position="399"/>
        <end position="412"/>
    </location>
</feature>
<feature type="domain" description="RING-type" evidence="10">
    <location>
        <begin position="245"/>
        <end position="286"/>
    </location>
</feature>
<evidence type="ECO:0000256" key="9">
    <source>
        <dbReference type="SAM" id="MobiDB-lite"/>
    </source>
</evidence>
<dbReference type="InterPro" id="IPR013083">
    <property type="entry name" value="Znf_RING/FYVE/PHD"/>
</dbReference>
<evidence type="ECO:0000256" key="7">
    <source>
        <dbReference type="ARBA" id="ARBA00022833"/>
    </source>
</evidence>
<proteinExistence type="predicted"/>
<keyword evidence="5 8" id="KW-0863">Zinc-finger</keyword>
<evidence type="ECO:0000256" key="4">
    <source>
        <dbReference type="ARBA" id="ARBA00022723"/>
    </source>
</evidence>
<feature type="compositionally biased region" description="Low complexity" evidence="9">
    <location>
        <begin position="126"/>
        <end position="136"/>
    </location>
</feature>
<dbReference type="GO" id="GO:0061630">
    <property type="term" value="F:ubiquitin protein ligase activity"/>
    <property type="evidence" value="ECO:0007669"/>
    <property type="project" value="UniProtKB-EC"/>
</dbReference>
<evidence type="ECO:0000256" key="6">
    <source>
        <dbReference type="ARBA" id="ARBA00022786"/>
    </source>
</evidence>
<dbReference type="SMART" id="SM00184">
    <property type="entry name" value="RING"/>
    <property type="match status" value="1"/>
</dbReference>
<keyword evidence="6" id="KW-0833">Ubl conjugation pathway</keyword>
<feature type="region of interest" description="Disordered" evidence="9">
    <location>
        <begin position="351"/>
        <end position="427"/>
    </location>
</feature>
<dbReference type="EC" id="2.3.2.27" evidence="2"/>
<evidence type="ECO:0000313" key="12">
    <source>
        <dbReference type="Proteomes" id="UP000825935"/>
    </source>
</evidence>
<dbReference type="PANTHER" id="PTHR15710">
    <property type="entry name" value="E3 UBIQUITIN-PROTEIN LIGASE PRAJA"/>
    <property type="match status" value="1"/>
</dbReference>
<reference evidence="11" key="1">
    <citation type="submission" date="2021-08" db="EMBL/GenBank/DDBJ databases">
        <title>WGS assembly of Ceratopteris richardii.</title>
        <authorList>
            <person name="Marchant D.B."/>
            <person name="Chen G."/>
            <person name="Jenkins J."/>
            <person name="Shu S."/>
            <person name="Leebens-Mack J."/>
            <person name="Grimwood J."/>
            <person name="Schmutz J."/>
            <person name="Soltis P."/>
            <person name="Soltis D."/>
            <person name="Chen Z.-H."/>
        </authorList>
    </citation>
    <scope>NUCLEOTIDE SEQUENCE</scope>
    <source>
        <strain evidence="11">Whitten #5841</strain>
        <tissue evidence="11">Leaf</tissue>
    </source>
</reference>
<dbReference type="OrthoDB" id="8062037at2759"/>
<evidence type="ECO:0000256" key="3">
    <source>
        <dbReference type="ARBA" id="ARBA00022679"/>
    </source>
</evidence>
<keyword evidence="12" id="KW-1185">Reference proteome</keyword>
<dbReference type="PANTHER" id="PTHR15710:SF217">
    <property type="entry name" value="E3 UBIQUITIN-PROTEIN LIGASE RDUF2"/>
    <property type="match status" value="1"/>
</dbReference>
<keyword evidence="7" id="KW-0862">Zinc</keyword>
<feature type="compositionally biased region" description="Basic and acidic residues" evidence="9">
    <location>
        <begin position="351"/>
        <end position="364"/>
    </location>
</feature>
<evidence type="ECO:0000256" key="8">
    <source>
        <dbReference type="PROSITE-ProRule" id="PRU00175"/>
    </source>
</evidence>
<sequence>MSSSPPAASSATFWCPACHVLVENSSLPCPLCGLDSATEITDGRVLAALRLLHHEIDPEEDSINNNGSGVAQSVRIEESNFLISSRMHVLGILAFLSRLSRMENALEGENFPSRLSRMENALEGENLQSLSSSELLPVREDEESRDDHSSGYENPEETESYADLIRSLFSEEDFDAESVNHDHPEQHEHREEEEFLDPVLDFIVNHILREEANTHGSKPASKAAVAALHTMQYDENASQGDDACCAVCRELFEKGEEVKEMPCKHIYHSNCILPWLETHNSCPLCRRELLTDESTEGPEENAIENTPEALGASVDSRETSLAFFEISGEGIHVVSVVLFGIHVNEDDNVQRRDTMGNGELHAHDGSSMVTDSDIETDTSITGNQEESTETKGIPSNIEASSGGWSASSGGWSADREEGSETSAVGSSGILRRESCCSENMLLDVHGRLERSISVLEGVHPATLGAGNSRQAENEQSFAIDSLIPRNVAEPRVPHSGSEYQTAVGTGRNRIHTSSRLNSLERSFIPRVRNFFSRVFGTLSH</sequence>
<dbReference type="Pfam" id="PF13639">
    <property type="entry name" value="zf-RING_2"/>
    <property type="match status" value="1"/>
</dbReference>
<dbReference type="SUPFAM" id="SSF57850">
    <property type="entry name" value="RING/U-box"/>
    <property type="match status" value="1"/>
</dbReference>
<protein>
    <recommendedName>
        <fullName evidence="2">RING-type E3 ubiquitin transferase</fullName>
        <ecNumber evidence="2">2.3.2.27</ecNumber>
    </recommendedName>
</protein>
<organism evidence="11 12">
    <name type="scientific">Ceratopteris richardii</name>
    <name type="common">Triangle waterfern</name>
    <dbReference type="NCBI Taxonomy" id="49495"/>
    <lineage>
        <taxon>Eukaryota</taxon>
        <taxon>Viridiplantae</taxon>
        <taxon>Streptophyta</taxon>
        <taxon>Embryophyta</taxon>
        <taxon>Tracheophyta</taxon>
        <taxon>Polypodiopsida</taxon>
        <taxon>Polypodiidae</taxon>
        <taxon>Polypodiales</taxon>
        <taxon>Pteridineae</taxon>
        <taxon>Pteridaceae</taxon>
        <taxon>Parkerioideae</taxon>
        <taxon>Ceratopteris</taxon>
    </lineage>
</organism>
<dbReference type="GO" id="GO:0008270">
    <property type="term" value="F:zinc ion binding"/>
    <property type="evidence" value="ECO:0007669"/>
    <property type="project" value="UniProtKB-KW"/>
</dbReference>
<dbReference type="AlphaFoldDB" id="A0A8T2T9Y7"/>